<evidence type="ECO:0000313" key="2">
    <source>
        <dbReference type="Proteomes" id="UP000652681"/>
    </source>
</evidence>
<evidence type="ECO:0000313" key="1">
    <source>
        <dbReference type="EMBL" id="MBC9813620.1"/>
    </source>
</evidence>
<protein>
    <submittedName>
        <fullName evidence="1">Uncharacterized protein</fullName>
    </submittedName>
</protein>
<name>A0A8J6PML1_9FLAO</name>
<dbReference type="AlphaFoldDB" id="A0A8J6PML1"/>
<keyword evidence="2" id="KW-1185">Reference proteome</keyword>
<dbReference type="InterPro" id="IPR007612">
    <property type="entry name" value="LOR"/>
</dbReference>
<gene>
    <name evidence="1" type="ORF">H9Y05_14180</name>
</gene>
<proteinExistence type="predicted"/>
<dbReference type="RefSeq" id="WP_163491010.1">
    <property type="nucleotide sequence ID" value="NZ_JACVEL010000012.1"/>
</dbReference>
<dbReference type="EMBL" id="JACVEL010000012">
    <property type="protein sequence ID" value="MBC9813620.1"/>
    <property type="molecule type" value="Genomic_DNA"/>
</dbReference>
<dbReference type="Pfam" id="PF04525">
    <property type="entry name" value="LOR"/>
    <property type="match status" value="1"/>
</dbReference>
<comment type="caution">
    <text evidence="1">The sequence shown here is derived from an EMBL/GenBank/DDBJ whole genome shotgun (WGS) entry which is preliminary data.</text>
</comment>
<sequence length="215" mass="25360">MNSRDLLDNFQRETSDLNELQFPLDFEFKITTIYNDFVVKDGRNNVRAYVRQKLFRFKESVVVFSDESKKKELYHLKADRWIDFNAHYSFTEANSDTLIGSMGRKGMKSLWKASYTIFNREKQAMYEIKEENPWAKVGDSMVGEIPIVSFFTGYLFHPKYGIKDQQGRLVARLSKVHSFFGRKFKLEQLDDISPEDKTNIMLSVMMMVLLERQRG</sequence>
<organism evidence="1 2">
    <name type="scientific">Taishania pollutisoli</name>
    <dbReference type="NCBI Taxonomy" id="2766479"/>
    <lineage>
        <taxon>Bacteria</taxon>
        <taxon>Pseudomonadati</taxon>
        <taxon>Bacteroidota</taxon>
        <taxon>Flavobacteriia</taxon>
        <taxon>Flavobacteriales</taxon>
        <taxon>Crocinitomicaceae</taxon>
        <taxon>Taishania</taxon>
    </lineage>
</organism>
<accession>A0A8J6PML1</accession>
<reference evidence="1" key="1">
    <citation type="submission" date="2020-09" db="EMBL/GenBank/DDBJ databases">
        <title>Taishania pollutisoli gen. nov., sp. nov., Isolated from Tetrabromobisphenol A-Contaminated Soil.</title>
        <authorList>
            <person name="Chen Q."/>
        </authorList>
    </citation>
    <scope>NUCLEOTIDE SEQUENCE</scope>
    <source>
        <strain evidence="1">CZZ-1</strain>
    </source>
</reference>
<dbReference type="Proteomes" id="UP000652681">
    <property type="component" value="Unassembled WGS sequence"/>
</dbReference>